<evidence type="ECO:0000313" key="3">
    <source>
        <dbReference type="Proteomes" id="UP001341840"/>
    </source>
</evidence>
<dbReference type="Proteomes" id="UP001341840">
    <property type="component" value="Unassembled WGS sequence"/>
</dbReference>
<keyword evidence="3" id="KW-1185">Reference proteome</keyword>
<reference evidence="2 3" key="1">
    <citation type="journal article" date="2023" name="Plants (Basel)">
        <title>Bridging the Gap: Combining Genomics and Transcriptomics Approaches to Understand Stylosanthes scabra, an Orphan Legume from the Brazilian Caatinga.</title>
        <authorList>
            <person name="Ferreira-Neto J.R.C."/>
            <person name="da Silva M.D."/>
            <person name="Binneck E."/>
            <person name="de Melo N.F."/>
            <person name="da Silva R.H."/>
            <person name="de Melo A.L.T.M."/>
            <person name="Pandolfi V."/>
            <person name="Bustamante F.O."/>
            <person name="Brasileiro-Vidal A.C."/>
            <person name="Benko-Iseppon A.M."/>
        </authorList>
    </citation>
    <scope>NUCLEOTIDE SEQUENCE [LARGE SCALE GENOMIC DNA]</scope>
    <source>
        <tissue evidence="2">Leaves</tissue>
    </source>
</reference>
<organism evidence="2 3">
    <name type="scientific">Stylosanthes scabra</name>
    <dbReference type="NCBI Taxonomy" id="79078"/>
    <lineage>
        <taxon>Eukaryota</taxon>
        <taxon>Viridiplantae</taxon>
        <taxon>Streptophyta</taxon>
        <taxon>Embryophyta</taxon>
        <taxon>Tracheophyta</taxon>
        <taxon>Spermatophyta</taxon>
        <taxon>Magnoliopsida</taxon>
        <taxon>eudicotyledons</taxon>
        <taxon>Gunneridae</taxon>
        <taxon>Pentapetalae</taxon>
        <taxon>rosids</taxon>
        <taxon>fabids</taxon>
        <taxon>Fabales</taxon>
        <taxon>Fabaceae</taxon>
        <taxon>Papilionoideae</taxon>
        <taxon>50 kb inversion clade</taxon>
        <taxon>dalbergioids sensu lato</taxon>
        <taxon>Dalbergieae</taxon>
        <taxon>Pterocarpus clade</taxon>
        <taxon>Stylosanthes</taxon>
    </lineage>
</organism>
<proteinExistence type="predicted"/>
<protein>
    <submittedName>
        <fullName evidence="2">Uncharacterized protein</fullName>
    </submittedName>
</protein>
<evidence type="ECO:0000256" key="1">
    <source>
        <dbReference type="SAM" id="MobiDB-lite"/>
    </source>
</evidence>
<name>A0ABU6SW02_9FABA</name>
<accession>A0ABU6SW02</accession>
<gene>
    <name evidence="2" type="ORF">PIB30_094405</name>
</gene>
<comment type="caution">
    <text evidence="2">The sequence shown here is derived from an EMBL/GenBank/DDBJ whole genome shotgun (WGS) entry which is preliminary data.</text>
</comment>
<sequence>MTRVILGILVAPCDTSFKTFQTPSARDKGLSELQRTKVPAPSGRDMHNQVAKQRRQLPDDLESAMAYFEKLAARDQNLFYGVEKGKDGLFRHISGVMVGVSWTTICSAM</sequence>
<dbReference type="EMBL" id="JASCZI010062498">
    <property type="protein sequence ID" value="MED6140562.1"/>
    <property type="molecule type" value="Genomic_DNA"/>
</dbReference>
<feature type="region of interest" description="Disordered" evidence="1">
    <location>
        <begin position="22"/>
        <end position="55"/>
    </location>
</feature>
<evidence type="ECO:0000313" key="2">
    <source>
        <dbReference type="EMBL" id="MED6140562.1"/>
    </source>
</evidence>